<evidence type="ECO:0000313" key="10">
    <source>
        <dbReference type="EMBL" id="KAH0943822.1"/>
    </source>
</evidence>
<dbReference type="PANTHER" id="PTHR47997">
    <property type="entry name" value="MYB DOMAIN PROTEIN 55"/>
    <property type="match status" value="1"/>
</dbReference>
<organism evidence="10 11">
    <name type="scientific">Brassica napus</name>
    <name type="common">Rape</name>
    <dbReference type="NCBI Taxonomy" id="3708"/>
    <lineage>
        <taxon>Eukaryota</taxon>
        <taxon>Viridiplantae</taxon>
        <taxon>Streptophyta</taxon>
        <taxon>Embryophyta</taxon>
        <taxon>Tracheophyta</taxon>
        <taxon>Spermatophyta</taxon>
        <taxon>Magnoliopsida</taxon>
        <taxon>eudicotyledons</taxon>
        <taxon>Gunneridae</taxon>
        <taxon>Pentapetalae</taxon>
        <taxon>rosids</taxon>
        <taxon>malvids</taxon>
        <taxon>Brassicales</taxon>
        <taxon>Brassicaceae</taxon>
        <taxon>Brassiceae</taxon>
        <taxon>Brassica</taxon>
    </lineage>
</organism>
<gene>
    <name evidence="10" type="ORF">HID58_003459</name>
</gene>
<dbReference type="InterPro" id="IPR051953">
    <property type="entry name" value="Plant_SW-associated_TFs"/>
</dbReference>
<proteinExistence type="predicted"/>
<comment type="caution">
    <text evidence="10">The sequence shown here is derived from an EMBL/GenBank/DDBJ whole genome shotgun (WGS) entry which is preliminary data.</text>
</comment>
<evidence type="ECO:0000256" key="3">
    <source>
        <dbReference type="ARBA" id="ARBA00023015"/>
    </source>
</evidence>
<evidence type="ECO:0000256" key="2">
    <source>
        <dbReference type="ARBA" id="ARBA00022737"/>
    </source>
</evidence>
<feature type="domain" description="HTH myb-type" evidence="9">
    <location>
        <begin position="24"/>
        <end position="76"/>
    </location>
</feature>
<comment type="subcellular location">
    <subcellularLocation>
        <location evidence="1">Nucleus</location>
    </subcellularLocation>
</comment>
<dbReference type="PANTHER" id="PTHR47997:SF75">
    <property type="entry name" value="MYB DOMAIN PROTEIN 55"/>
    <property type="match status" value="1"/>
</dbReference>
<dbReference type="InterPro" id="IPR009057">
    <property type="entry name" value="Homeodomain-like_sf"/>
</dbReference>
<dbReference type="Gene3D" id="1.10.10.60">
    <property type="entry name" value="Homeodomain-like"/>
    <property type="match status" value="2"/>
</dbReference>
<accession>A0ABQ8ERA4</accession>
<evidence type="ECO:0000256" key="4">
    <source>
        <dbReference type="ARBA" id="ARBA00023125"/>
    </source>
</evidence>
<evidence type="ECO:0000256" key="7">
    <source>
        <dbReference type="SAM" id="MobiDB-lite"/>
    </source>
</evidence>
<feature type="domain" description="Myb-like" evidence="8">
    <location>
        <begin position="24"/>
        <end position="76"/>
    </location>
</feature>
<evidence type="ECO:0000256" key="5">
    <source>
        <dbReference type="ARBA" id="ARBA00023163"/>
    </source>
</evidence>
<dbReference type="Proteomes" id="UP000824890">
    <property type="component" value="Unassembled WGS sequence"/>
</dbReference>
<protein>
    <submittedName>
        <fullName evidence="10">Uncharacterized protein</fullName>
    </submittedName>
</protein>
<reference evidence="10 11" key="1">
    <citation type="submission" date="2021-05" db="EMBL/GenBank/DDBJ databases">
        <title>Genome Assembly of Synthetic Allotetraploid Brassica napus Reveals Homoeologous Exchanges between Subgenomes.</title>
        <authorList>
            <person name="Davis J.T."/>
        </authorList>
    </citation>
    <scope>NUCLEOTIDE SEQUENCE [LARGE SCALE GENOMIC DNA]</scope>
    <source>
        <strain evidence="11">cv. Da-Ae</strain>
        <tissue evidence="10">Seedling</tissue>
    </source>
</reference>
<dbReference type="InterPro" id="IPR001005">
    <property type="entry name" value="SANT/Myb"/>
</dbReference>
<dbReference type="PROSITE" id="PS51294">
    <property type="entry name" value="HTH_MYB"/>
    <property type="match status" value="2"/>
</dbReference>
<feature type="region of interest" description="Disordered" evidence="7">
    <location>
        <begin position="129"/>
        <end position="166"/>
    </location>
</feature>
<keyword evidence="2" id="KW-0677">Repeat</keyword>
<evidence type="ECO:0000313" key="11">
    <source>
        <dbReference type="Proteomes" id="UP000824890"/>
    </source>
</evidence>
<dbReference type="SMART" id="SM00717">
    <property type="entry name" value="SANT"/>
    <property type="match status" value="2"/>
</dbReference>
<dbReference type="PROSITE" id="PS50090">
    <property type="entry name" value="MYB_LIKE"/>
    <property type="match status" value="2"/>
</dbReference>
<evidence type="ECO:0000259" key="9">
    <source>
        <dbReference type="PROSITE" id="PS51294"/>
    </source>
</evidence>
<dbReference type="Pfam" id="PF00249">
    <property type="entry name" value="Myb_DNA-binding"/>
    <property type="match status" value="2"/>
</dbReference>
<keyword evidence="5" id="KW-0804">Transcription</keyword>
<dbReference type="CDD" id="cd00167">
    <property type="entry name" value="SANT"/>
    <property type="match status" value="2"/>
</dbReference>
<feature type="domain" description="Myb-like" evidence="8">
    <location>
        <begin position="77"/>
        <end position="126"/>
    </location>
</feature>
<name>A0ABQ8ERA4_BRANA</name>
<keyword evidence="4" id="KW-0238">DNA-binding</keyword>
<dbReference type="EMBL" id="JAGKQM010000001">
    <property type="protein sequence ID" value="KAH0943822.1"/>
    <property type="molecule type" value="Genomic_DNA"/>
</dbReference>
<feature type="non-terminal residue" evidence="10">
    <location>
        <position position="1"/>
    </location>
</feature>
<feature type="domain" description="HTH myb-type" evidence="9">
    <location>
        <begin position="77"/>
        <end position="130"/>
    </location>
</feature>
<evidence type="ECO:0000256" key="1">
    <source>
        <dbReference type="ARBA" id="ARBA00004123"/>
    </source>
</evidence>
<evidence type="ECO:0000256" key="6">
    <source>
        <dbReference type="ARBA" id="ARBA00023242"/>
    </source>
</evidence>
<dbReference type="InterPro" id="IPR017930">
    <property type="entry name" value="Myb_dom"/>
</dbReference>
<keyword evidence="11" id="KW-1185">Reference proteome</keyword>
<keyword evidence="6" id="KW-0539">Nucleus</keyword>
<sequence length="313" mass="34608">ILQKLKSVFVSVMGKGKAPCCDHSQVLKRGPWSDEESEILKAFILQNGHRNWRSIPKLAGLMRCGKSCRLRWVNYLRPGLKRGNFTKEEEDTIIHLHQTLGNKWSKIASHLGRTDNEIKNVWNTHLKKRSMKSNSSASSDVTNQAPSVSRSSSSSSSSSVSNNVIKSEKLNQEEELEEILVEDMACGFEVNAPQSLESLFEDRKVPPPITKPDSLEIRGKSDDELCRQMVEPGFLISLSALHRQESSEANEESSRPEVKKGSYQCEQPMISISSATSFSSSSSSLPADLFVSQTVSLYCVKTIAASSAASLSL</sequence>
<evidence type="ECO:0000259" key="8">
    <source>
        <dbReference type="PROSITE" id="PS50090"/>
    </source>
</evidence>
<keyword evidence="3" id="KW-0805">Transcription regulation</keyword>
<dbReference type="SUPFAM" id="SSF46689">
    <property type="entry name" value="Homeodomain-like"/>
    <property type="match status" value="1"/>
</dbReference>
<feature type="compositionally biased region" description="Low complexity" evidence="7">
    <location>
        <begin position="147"/>
        <end position="161"/>
    </location>
</feature>